<sequence>MTIQPLLEIMEQLEAIHLELVELAKEKTPILVRGDIESLNALIHKENKLVRKVSELDRIRVQRTGEYLISRGYNPDPRVKVTDLIKIIFKADEKVALMEAQRKLAGVLQELKRLNEANQKLIQQSLDFINFSVDLLVDDPNQDMFYKAPASPPGGRSRNGMFDTRA</sequence>
<evidence type="ECO:0000256" key="3">
    <source>
        <dbReference type="SAM" id="MobiDB-lite"/>
    </source>
</evidence>
<evidence type="ECO:0000256" key="1">
    <source>
        <dbReference type="ARBA" id="ARBA00022795"/>
    </source>
</evidence>
<dbReference type="Gene3D" id="1.20.58.300">
    <property type="entry name" value="FlgN-like"/>
    <property type="match status" value="1"/>
</dbReference>
<keyword evidence="4" id="KW-0969">Cilium</keyword>
<reference evidence="4 5" key="1">
    <citation type="submission" date="2024-09" db="EMBL/GenBank/DDBJ databases">
        <authorList>
            <person name="Sun Q."/>
            <person name="Mori K."/>
        </authorList>
    </citation>
    <scope>NUCLEOTIDE SEQUENCE [LARGE SCALE GENOMIC DNA]</scope>
    <source>
        <strain evidence="4 5">CCM 7759</strain>
    </source>
</reference>
<keyword evidence="1" id="KW-1005">Bacterial flagellum biogenesis</keyword>
<proteinExistence type="predicted"/>
<accession>A0ABV6DJU4</accession>
<keyword evidence="2" id="KW-0175">Coiled coil</keyword>
<keyword evidence="4" id="KW-0966">Cell projection</keyword>
<feature type="coiled-coil region" evidence="2">
    <location>
        <begin position="97"/>
        <end position="124"/>
    </location>
</feature>
<dbReference type="RefSeq" id="WP_377470146.1">
    <property type="nucleotide sequence ID" value="NZ_JBHLWN010000041.1"/>
</dbReference>
<keyword evidence="4" id="KW-0282">Flagellum</keyword>
<organism evidence="4 5">
    <name type="scientific">Paenibacillus chartarius</name>
    <dbReference type="NCBI Taxonomy" id="747481"/>
    <lineage>
        <taxon>Bacteria</taxon>
        <taxon>Bacillati</taxon>
        <taxon>Bacillota</taxon>
        <taxon>Bacilli</taxon>
        <taxon>Bacillales</taxon>
        <taxon>Paenibacillaceae</taxon>
        <taxon>Paenibacillus</taxon>
    </lineage>
</organism>
<dbReference type="Proteomes" id="UP001589776">
    <property type="component" value="Unassembled WGS sequence"/>
</dbReference>
<dbReference type="InterPro" id="IPR007809">
    <property type="entry name" value="FlgN-like"/>
</dbReference>
<evidence type="ECO:0000256" key="2">
    <source>
        <dbReference type="SAM" id="Coils"/>
    </source>
</evidence>
<dbReference type="Pfam" id="PF05130">
    <property type="entry name" value="FlgN"/>
    <property type="match status" value="1"/>
</dbReference>
<name>A0ABV6DJU4_9BACL</name>
<keyword evidence="5" id="KW-1185">Reference proteome</keyword>
<protein>
    <submittedName>
        <fullName evidence="4">Flagellar protein FlgN</fullName>
    </submittedName>
</protein>
<comment type="caution">
    <text evidence="4">The sequence shown here is derived from an EMBL/GenBank/DDBJ whole genome shotgun (WGS) entry which is preliminary data.</text>
</comment>
<gene>
    <name evidence="4" type="ORF">ACFFK0_10595</name>
</gene>
<evidence type="ECO:0000313" key="4">
    <source>
        <dbReference type="EMBL" id="MFC0212910.1"/>
    </source>
</evidence>
<evidence type="ECO:0000313" key="5">
    <source>
        <dbReference type="Proteomes" id="UP001589776"/>
    </source>
</evidence>
<dbReference type="EMBL" id="JBHLWN010000041">
    <property type="protein sequence ID" value="MFC0212910.1"/>
    <property type="molecule type" value="Genomic_DNA"/>
</dbReference>
<dbReference type="InterPro" id="IPR036679">
    <property type="entry name" value="FlgN-like_sf"/>
</dbReference>
<feature type="region of interest" description="Disordered" evidence="3">
    <location>
        <begin position="146"/>
        <end position="166"/>
    </location>
</feature>
<dbReference type="SUPFAM" id="SSF140566">
    <property type="entry name" value="FlgN-like"/>
    <property type="match status" value="1"/>
</dbReference>